<dbReference type="GO" id="GO:0046556">
    <property type="term" value="F:alpha-L-arabinofuranosidase activity"/>
    <property type="evidence" value="ECO:0007669"/>
    <property type="project" value="UniProtKB-EC"/>
</dbReference>
<evidence type="ECO:0000256" key="1">
    <source>
        <dbReference type="ARBA" id="ARBA00001462"/>
    </source>
</evidence>
<dbReference type="PANTHER" id="PTHR43576">
    <property type="entry name" value="ALPHA-L-ARABINOFURANOSIDASE C-RELATED"/>
    <property type="match status" value="1"/>
</dbReference>
<evidence type="ECO:0000313" key="11">
    <source>
        <dbReference type="Proteomes" id="UP000019384"/>
    </source>
</evidence>
<reference evidence="10" key="1">
    <citation type="submission" date="2013-12" db="EMBL/GenBank/DDBJ databases">
        <authorList>
            <person name="Genoscope - CEA"/>
        </authorList>
    </citation>
    <scope>NUCLEOTIDE SEQUENCE</scope>
    <source>
        <strain evidence="10">CBS 1993</strain>
    </source>
</reference>
<evidence type="ECO:0000256" key="4">
    <source>
        <dbReference type="ARBA" id="ARBA00012670"/>
    </source>
</evidence>
<keyword evidence="6" id="KW-0119">Carbohydrate metabolism</keyword>
<evidence type="ECO:0000256" key="8">
    <source>
        <dbReference type="ARBA" id="ARBA00037415"/>
    </source>
</evidence>
<accession>W6MR74</accession>
<dbReference type="UniPathway" id="UPA00667"/>
<organism evidence="10 11">
    <name type="scientific">Kuraishia capsulata CBS 1993</name>
    <dbReference type="NCBI Taxonomy" id="1382522"/>
    <lineage>
        <taxon>Eukaryota</taxon>
        <taxon>Fungi</taxon>
        <taxon>Dikarya</taxon>
        <taxon>Ascomycota</taxon>
        <taxon>Saccharomycotina</taxon>
        <taxon>Pichiomycetes</taxon>
        <taxon>Pichiales</taxon>
        <taxon>Pichiaceae</taxon>
        <taxon>Kuraishia</taxon>
    </lineage>
</organism>
<dbReference type="SUPFAM" id="SSF51011">
    <property type="entry name" value="Glycosyl hydrolase domain"/>
    <property type="match status" value="1"/>
</dbReference>
<evidence type="ECO:0000256" key="6">
    <source>
        <dbReference type="ARBA" id="ARBA00023277"/>
    </source>
</evidence>
<keyword evidence="11" id="KW-1185">Reference proteome</keyword>
<comment type="function">
    <text evidence="8">Alpha-L-arabinofuranosidase involved in the degradation of arabinoxylan, a major component of plant hemicellulose. Acts only on small linear 1,5-alpha-linked L-arabinofuranosyl oligosaccharides.</text>
</comment>
<protein>
    <recommendedName>
        <fullName evidence="4">non-reducing end alpha-L-arabinofuranosidase</fullName>
        <ecNumber evidence="4">3.2.1.55</ecNumber>
    </recommendedName>
</protein>
<dbReference type="RefSeq" id="XP_022461214.1">
    <property type="nucleotide sequence ID" value="XM_022600388.1"/>
</dbReference>
<sequence>MSTTAQSIKKLDTFVGSEIKIDKEFVTGEVAPNIFAGFLEHLGRCIYGGIVDYGNTKLTNDKGFRTDVAEAIKELDMPVMRWPGGNFVSSYHWLDGVGPVDQRPKRPELAWLNTESNEFGTDEFMQWCEYMGTEPYLCLNMGTGTLDEALAWVEYCNGDKDTYYANLRRKNGREKPYNVKYWGVGNEVWGPWQVGQMTKENYALKAAQWAKAIKLLDPTVKLVACGCNGVDEWDQHVVGETFTTHDFYSIHLYTTSQDHYKNVFQPAGAETAIQVTSKLAELAKITNMTNKKFLVPLTEEQKKKEYKIVFDEWNVWDPIRADGEHGAEQQYDFSDGLAVASWLNVFIRQAKYLEMTNIAQCVNVIAPIMTNKDGLFKQTTYYPFQLFSKYFKNGQSLNLSVKSPIYKGDVGDFIGLEWVKYVDTSLALLDVSAVYQPAEKAYYVAVVNRSEDEDAETKISIADAADSLNVTEWAYYHENIRAINTFEKPNEVVPKESKVTISNNSTYKFPKHSFTLLKIQE</sequence>
<comment type="pathway">
    <text evidence="2">Glycan metabolism; L-arabinan degradation.</text>
</comment>
<dbReference type="Gene3D" id="3.20.20.80">
    <property type="entry name" value="Glycosidases"/>
    <property type="match status" value="1"/>
</dbReference>
<evidence type="ECO:0000256" key="7">
    <source>
        <dbReference type="ARBA" id="ARBA00023295"/>
    </source>
</evidence>
<dbReference type="AlphaFoldDB" id="W6MR74"/>
<gene>
    <name evidence="10" type="ORF">KUCA_T00005214001</name>
</gene>
<name>W6MR74_9ASCO</name>
<dbReference type="GeneID" id="34522602"/>
<dbReference type="GO" id="GO:0046373">
    <property type="term" value="P:L-arabinose metabolic process"/>
    <property type="evidence" value="ECO:0007669"/>
    <property type="project" value="InterPro"/>
</dbReference>
<dbReference type="GO" id="GO:0031222">
    <property type="term" value="P:arabinan catabolic process"/>
    <property type="evidence" value="ECO:0007669"/>
    <property type="project" value="UniProtKB-UniPathway"/>
</dbReference>
<dbReference type="InterPro" id="IPR013780">
    <property type="entry name" value="Glyco_hydro_b"/>
</dbReference>
<dbReference type="InterPro" id="IPR010720">
    <property type="entry name" value="Alpha-L-AF_C"/>
</dbReference>
<comment type="similarity">
    <text evidence="3">Belongs to the glycosyl hydrolase 51 family.</text>
</comment>
<dbReference type="Proteomes" id="UP000019384">
    <property type="component" value="Unassembled WGS sequence"/>
</dbReference>
<evidence type="ECO:0000259" key="9">
    <source>
        <dbReference type="SMART" id="SM00813"/>
    </source>
</evidence>
<dbReference type="Gene3D" id="2.60.40.1180">
    <property type="entry name" value="Golgi alpha-mannosidase II"/>
    <property type="match status" value="1"/>
</dbReference>
<dbReference type="InterPro" id="IPR017853">
    <property type="entry name" value="GH"/>
</dbReference>
<dbReference type="EC" id="3.2.1.55" evidence="4"/>
<evidence type="ECO:0000256" key="2">
    <source>
        <dbReference type="ARBA" id="ARBA00004834"/>
    </source>
</evidence>
<dbReference type="EMBL" id="HG793130">
    <property type="protein sequence ID" value="CDK29226.1"/>
    <property type="molecule type" value="Genomic_DNA"/>
</dbReference>
<dbReference type="InterPro" id="IPR055235">
    <property type="entry name" value="ASD1_cat"/>
</dbReference>
<dbReference type="HOGENOM" id="CLU_017810_1_0_1"/>
<evidence type="ECO:0000313" key="10">
    <source>
        <dbReference type="EMBL" id="CDK29226.1"/>
    </source>
</evidence>
<reference evidence="10" key="2">
    <citation type="submission" date="2014-02" db="EMBL/GenBank/DDBJ databases">
        <title>Complete DNA sequence of /Kuraishia capsulata/ illustrates novel genomic features among budding yeasts (/Saccharomycotina/).</title>
        <authorList>
            <person name="Morales L."/>
            <person name="Noel B."/>
            <person name="Porcel B."/>
            <person name="Marcet-Houben M."/>
            <person name="Hullo M-F."/>
            <person name="Sacerdot C."/>
            <person name="Tekaia F."/>
            <person name="Leh-Louis V."/>
            <person name="Despons L."/>
            <person name="Khanna V."/>
            <person name="Aury J-M."/>
            <person name="Barbe V."/>
            <person name="Couloux A."/>
            <person name="Labadie K."/>
            <person name="Pelletier E."/>
            <person name="Souciet J-L."/>
            <person name="Boekhout T."/>
            <person name="Gabaldon T."/>
            <person name="Wincker P."/>
            <person name="Dujon B."/>
        </authorList>
    </citation>
    <scope>NUCLEOTIDE SEQUENCE</scope>
    <source>
        <strain evidence="10">CBS 1993</strain>
    </source>
</reference>
<dbReference type="Pfam" id="PF06964">
    <property type="entry name" value="Alpha-L-AF_C"/>
    <property type="match status" value="1"/>
</dbReference>
<comment type="catalytic activity">
    <reaction evidence="1">
        <text>Hydrolysis of terminal non-reducing alpha-L-arabinofuranoside residues in alpha-L-arabinosides.</text>
        <dbReference type="EC" id="3.2.1.55"/>
    </reaction>
</comment>
<evidence type="ECO:0000256" key="3">
    <source>
        <dbReference type="ARBA" id="ARBA00007186"/>
    </source>
</evidence>
<feature type="domain" description="Alpha-L-arabinofuranosidase C-terminal" evidence="9">
    <location>
        <begin position="311"/>
        <end position="513"/>
    </location>
</feature>
<dbReference type="PANTHER" id="PTHR43576:SF3">
    <property type="entry name" value="ALPHA-L-ARABINOFURANOSIDASE C"/>
    <property type="match status" value="1"/>
</dbReference>
<dbReference type="STRING" id="1382522.W6MR74"/>
<keyword evidence="5" id="KW-0378">Hydrolase</keyword>
<dbReference type="Pfam" id="PF22848">
    <property type="entry name" value="ASD1_dom"/>
    <property type="match status" value="1"/>
</dbReference>
<proteinExistence type="inferred from homology"/>
<dbReference type="SMART" id="SM00813">
    <property type="entry name" value="Alpha-L-AF_C"/>
    <property type="match status" value="1"/>
</dbReference>
<dbReference type="OrthoDB" id="3032304at2759"/>
<keyword evidence="7" id="KW-0326">Glycosidase</keyword>
<dbReference type="SUPFAM" id="SSF51445">
    <property type="entry name" value="(Trans)glycosidases"/>
    <property type="match status" value="1"/>
</dbReference>
<evidence type="ECO:0000256" key="5">
    <source>
        <dbReference type="ARBA" id="ARBA00022801"/>
    </source>
</evidence>